<dbReference type="AlphaFoldDB" id="A0A4C1WDN9"/>
<name>A0A4C1WDN9_EUMVA</name>
<proteinExistence type="predicted"/>
<accession>A0A4C1WDN9</accession>
<dbReference type="EMBL" id="BGZK01000521">
    <property type="protein sequence ID" value="GBP48294.1"/>
    <property type="molecule type" value="Genomic_DNA"/>
</dbReference>
<evidence type="ECO:0000313" key="2">
    <source>
        <dbReference type="Proteomes" id="UP000299102"/>
    </source>
</evidence>
<comment type="caution">
    <text evidence="1">The sequence shown here is derived from an EMBL/GenBank/DDBJ whole genome shotgun (WGS) entry which is preliminary data.</text>
</comment>
<dbReference type="Proteomes" id="UP000299102">
    <property type="component" value="Unassembled WGS sequence"/>
</dbReference>
<gene>
    <name evidence="1" type="ORF">EVAR_34787_1</name>
</gene>
<evidence type="ECO:0000313" key="1">
    <source>
        <dbReference type="EMBL" id="GBP48294.1"/>
    </source>
</evidence>
<organism evidence="1 2">
    <name type="scientific">Eumeta variegata</name>
    <name type="common">Bagworm moth</name>
    <name type="synonym">Eumeta japonica</name>
    <dbReference type="NCBI Taxonomy" id="151549"/>
    <lineage>
        <taxon>Eukaryota</taxon>
        <taxon>Metazoa</taxon>
        <taxon>Ecdysozoa</taxon>
        <taxon>Arthropoda</taxon>
        <taxon>Hexapoda</taxon>
        <taxon>Insecta</taxon>
        <taxon>Pterygota</taxon>
        <taxon>Neoptera</taxon>
        <taxon>Endopterygota</taxon>
        <taxon>Lepidoptera</taxon>
        <taxon>Glossata</taxon>
        <taxon>Ditrysia</taxon>
        <taxon>Tineoidea</taxon>
        <taxon>Psychidae</taxon>
        <taxon>Oiketicinae</taxon>
        <taxon>Eumeta</taxon>
    </lineage>
</organism>
<protein>
    <submittedName>
        <fullName evidence="1">Uncharacterized protein</fullName>
    </submittedName>
</protein>
<reference evidence="1 2" key="1">
    <citation type="journal article" date="2019" name="Commun. Biol.">
        <title>The bagworm genome reveals a unique fibroin gene that provides high tensile strength.</title>
        <authorList>
            <person name="Kono N."/>
            <person name="Nakamura H."/>
            <person name="Ohtoshi R."/>
            <person name="Tomita M."/>
            <person name="Numata K."/>
            <person name="Arakawa K."/>
        </authorList>
    </citation>
    <scope>NUCLEOTIDE SEQUENCE [LARGE SCALE GENOMIC DNA]</scope>
</reference>
<keyword evidence="2" id="KW-1185">Reference proteome</keyword>
<sequence>MITDPLNRIDHLKWGWTGPMLQCTTKNGVNESPYGGQRTGLVNKDAQEHEEEDDIHITLGPYWSGVVEDRRSNARELRGVDLDDGASARRKNSLLSSFPNARKERKQFLPPTKNGDVTAILVERSLNIRLQGAPFALTSLRSCSRSAAARCFRGLVIVGPRCTNTSDTTPDKLFVAVPKIPKLKKQECFYTVARVTSIFSLRENSPDNSCKPLASCSTDRIKSSAADIVVALVGTAVGDHQPAMD</sequence>